<gene>
    <name evidence="7" type="primary">GmCHR6</name>
</gene>
<sequence length="315" mass="35599">MAAAIEIPKIVFPNSSAQQRVPVIGMGSAPDFTCKKDTKEAIIEAVKQGYRHFDTAAAYGSEQALGEALKEAIHLGLVTRQDLFVTSKLWVTENHPHLVVPALRKSLKTLQLEYLDLYLIHWPLSSQPGKFSFPIEVEDLLPFDVKGVWESMEECQKLGLTKAIGVSNFSVKKLQNLLSVATIRPVVDQVEMNLAWQQKKLREFCKENGIILTAFSPLRKGASKGPNEVMENDVLKEIAEAHGKSIAQVSLRWLYEQGVTFVPKSYDKERMNQNLQIFDWALTEEDHHKIDEIYQSRLISGPTKPQVTDLWDDEI</sequence>
<evidence type="ECO:0000313" key="7">
    <source>
        <dbReference type="EMBL" id="BBC21043.1"/>
    </source>
</evidence>
<dbReference type="PIRSF" id="PIRSF000097">
    <property type="entry name" value="AKR"/>
    <property type="match status" value="1"/>
</dbReference>
<feature type="site" description="Lowers pKa of active site Tyr" evidence="5">
    <location>
        <position position="88"/>
    </location>
</feature>
<evidence type="ECO:0000259" key="6">
    <source>
        <dbReference type="Pfam" id="PF00248"/>
    </source>
</evidence>
<keyword evidence="2" id="KW-0521">NADP</keyword>
<proteinExistence type="evidence at transcript level"/>
<dbReference type="PRINTS" id="PR00069">
    <property type="entry name" value="ALDKETRDTASE"/>
</dbReference>
<dbReference type="GO" id="GO:0009821">
    <property type="term" value="P:alkaloid biosynthetic process"/>
    <property type="evidence" value="ECO:0007669"/>
    <property type="project" value="UniProtKB-ARBA"/>
</dbReference>
<feature type="active site" description="Proton donor" evidence="3">
    <location>
        <position position="59"/>
    </location>
</feature>
<dbReference type="PANTHER" id="PTHR11732">
    <property type="entry name" value="ALDO/KETO REDUCTASE"/>
    <property type="match status" value="1"/>
</dbReference>
<dbReference type="PROSITE" id="PS00063">
    <property type="entry name" value="ALDOKETO_REDUCTASE_3"/>
    <property type="match status" value="1"/>
</dbReference>
<dbReference type="Gene3D" id="3.20.20.100">
    <property type="entry name" value="NADP-dependent oxidoreductase domain"/>
    <property type="match status" value="1"/>
</dbReference>
<protein>
    <submittedName>
        <fullName evidence="7">Chalcone reductase</fullName>
    </submittedName>
</protein>
<dbReference type="InterPro" id="IPR044497">
    <property type="entry name" value="AKR4A/B"/>
</dbReference>
<dbReference type="PROSITE" id="PS00062">
    <property type="entry name" value="ALDOKETO_REDUCTASE_2"/>
    <property type="match status" value="1"/>
</dbReference>
<feature type="binding site" evidence="4">
    <location>
        <position position="121"/>
    </location>
    <ligand>
        <name>substrate</name>
    </ligand>
</feature>
<dbReference type="ExpressionAtlas" id="A0A2Z5WQ86">
    <property type="expression patterns" value="baseline and differential"/>
</dbReference>
<evidence type="ECO:0000256" key="4">
    <source>
        <dbReference type="PIRSR" id="PIRSR000097-2"/>
    </source>
</evidence>
<evidence type="ECO:0000256" key="5">
    <source>
        <dbReference type="PIRSR" id="PIRSR000097-3"/>
    </source>
</evidence>
<dbReference type="GO" id="GO:0016616">
    <property type="term" value="F:oxidoreductase activity, acting on the CH-OH group of donors, NAD or NADP as acceptor"/>
    <property type="evidence" value="ECO:0007669"/>
    <property type="project" value="InterPro"/>
</dbReference>
<dbReference type="InterPro" id="IPR023210">
    <property type="entry name" value="NADP_OxRdtase_dom"/>
</dbReference>
<dbReference type="FunFam" id="3.20.20.100:FF:000013">
    <property type="entry name" value="NADPH-dependent codeinone reductase 1-1"/>
    <property type="match status" value="1"/>
</dbReference>
<feature type="domain" description="NADP-dependent oxidoreductase" evidence="6">
    <location>
        <begin position="32"/>
        <end position="294"/>
    </location>
</feature>
<comment type="similarity">
    <text evidence="1">Belongs to the aldo/keto reductase family.</text>
</comment>
<dbReference type="PROSITE" id="PS00798">
    <property type="entry name" value="ALDOKETO_REDUCTASE_1"/>
    <property type="match status" value="1"/>
</dbReference>
<dbReference type="InterPro" id="IPR036812">
    <property type="entry name" value="NAD(P)_OxRdtase_dom_sf"/>
</dbReference>
<dbReference type="InterPro" id="IPR020471">
    <property type="entry name" value="AKR"/>
</dbReference>
<dbReference type="AlphaFoldDB" id="A0A2Z5WQ86"/>
<dbReference type="CDD" id="cd19124">
    <property type="entry name" value="AKR_AKR4A_4B"/>
    <property type="match status" value="1"/>
</dbReference>
<dbReference type="EMBL" id="LC309096">
    <property type="protein sequence ID" value="BBC21043.1"/>
    <property type="molecule type" value="mRNA"/>
</dbReference>
<dbReference type="Pfam" id="PF00248">
    <property type="entry name" value="Aldo_ket_red"/>
    <property type="match status" value="1"/>
</dbReference>
<dbReference type="SUPFAM" id="SSF51430">
    <property type="entry name" value="NAD(P)-linked oxidoreductase"/>
    <property type="match status" value="1"/>
</dbReference>
<organism evidence="7">
    <name type="scientific">Glycine max</name>
    <name type="common">Soybean</name>
    <name type="synonym">Glycine hispida</name>
    <dbReference type="NCBI Taxonomy" id="3847"/>
    <lineage>
        <taxon>Eukaryota</taxon>
        <taxon>Viridiplantae</taxon>
        <taxon>Streptophyta</taxon>
        <taxon>Embryophyta</taxon>
        <taxon>Tracheophyta</taxon>
        <taxon>Spermatophyta</taxon>
        <taxon>Magnoliopsida</taxon>
        <taxon>eudicotyledons</taxon>
        <taxon>Gunneridae</taxon>
        <taxon>Pentapetalae</taxon>
        <taxon>rosids</taxon>
        <taxon>fabids</taxon>
        <taxon>Fabales</taxon>
        <taxon>Fabaceae</taxon>
        <taxon>Papilionoideae</taxon>
        <taxon>50 kb inversion clade</taxon>
        <taxon>NPAAA clade</taxon>
        <taxon>indigoferoid/millettioid clade</taxon>
        <taxon>Phaseoleae</taxon>
        <taxon>Glycine</taxon>
        <taxon>Glycine subgen. Soja</taxon>
    </lineage>
</organism>
<reference evidence="7" key="1">
    <citation type="submission" date="2017-06" db="EMBL/GenBank/DDBJ databases">
        <title>GmCHR5: a chalcone reductase responsible for the constitutive accumulation of 5-deoxyisoflavonoids in soybean (Glycine max (L.) Merr.).</title>
        <authorList>
            <person name="Mameda R."/>
            <person name="Waki T."/>
            <person name="Takahashi S."/>
            <person name="Nakayama T."/>
        </authorList>
    </citation>
    <scope>NUCLEOTIDE SEQUENCE</scope>
</reference>
<dbReference type="InterPro" id="IPR018170">
    <property type="entry name" value="Aldo/ket_reductase_CS"/>
</dbReference>
<evidence type="ECO:0000256" key="3">
    <source>
        <dbReference type="PIRSR" id="PIRSR000097-1"/>
    </source>
</evidence>
<accession>A0A2Z5WQ86</accession>
<name>A0A2Z5WQ86_SOYBN</name>
<evidence type="ECO:0000256" key="2">
    <source>
        <dbReference type="ARBA" id="ARBA00022857"/>
    </source>
</evidence>
<evidence type="ECO:0000256" key="1">
    <source>
        <dbReference type="ARBA" id="ARBA00007905"/>
    </source>
</evidence>